<gene>
    <name evidence="1" type="ORF">COS99_01590</name>
</gene>
<name>A0A2J0L263_9BACT</name>
<proteinExistence type="predicted"/>
<organism evidence="1 2">
    <name type="scientific">Candidatus Aquitaenariimonas noxiae</name>
    <dbReference type="NCBI Taxonomy" id="1974741"/>
    <lineage>
        <taxon>Bacteria</taxon>
        <taxon>Pseudomonadati</taxon>
        <taxon>Candidatus Omnitrophota</taxon>
        <taxon>Candidatus Aquitaenariimonas</taxon>
    </lineage>
</organism>
<sequence length="742" mass="85919">MKNLKPITYNLNAVCRTRFAVRGLRFATSLLISIFALLYCRTSFAAEATYVAQRDEAINNTVTKLLQGQSSPPILETSIEGVKRETTNIDYLQAEAYYLYTQDRFEEAISRWEEVLALDEENKTAVYYIKEAKAKIDAQNKPYAVVEEEKLGIKSMRQKKLGPARGQYPHTRAGYDEIATNYVPGENRYFDHSISVMRDTQQYAIRTKRETTSFAENIRADTSFGNYNSNFTASWLYETGERDDLRFPRYVNYLLANNNVRFMVGDSSNALSRYVLNGINYRGLNLMVNTDETRYPIDRFNILYGAGKSFDTQSEEYFYPIEVFGARNEIEINPRYKLGTSFAYQAHQDKITRVDPLFTPKKNTVLSFDQYFKPFDWWVLRDEIGYSVTNSNTSDENVPTVEDWAHYITSNILREKWQLYNVYEYGGKNFIGLNGEPRFLHNLVLNDKETFENIFIYTPFDELLFELQYHRTRNNLGKEELKETTKENLLKAMLRIMPRNGLPAIGLKGSILRTNSIPGSLDISDPRYSSDLGMELTKTLYGIDWNAGYTYQHSAEVLNNAFCNFYRNIYSIGGGRSFLNDIIYVNAVYSLADLDILATNGSRTSSAIENRFDASTSWRLWDSLNLSLGYNYFNRRDFTGAFDDLDSHTGSCVLSWPYTKEFVNKQKMIITPYLSYYYTKNDEFTQACRSYFASKLDTDYYLNEDHKINFMLEYKNGVDTSALEQEGDEVRFMASYVSTFGI</sequence>
<evidence type="ECO:0000313" key="1">
    <source>
        <dbReference type="EMBL" id="PIU42183.1"/>
    </source>
</evidence>
<reference evidence="1 2" key="1">
    <citation type="submission" date="2017-09" db="EMBL/GenBank/DDBJ databases">
        <title>Depth-based differentiation of microbial function through sediment-hosted aquifers and enrichment of novel symbionts in the deep terrestrial subsurface.</title>
        <authorList>
            <person name="Probst A.J."/>
            <person name="Ladd B."/>
            <person name="Jarett J.K."/>
            <person name="Geller-Mcgrath D.E."/>
            <person name="Sieber C.M."/>
            <person name="Emerson J.B."/>
            <person name="Anantharaman K."/>
            <person name="Thomas B.C."/>
            <person name="Malmstrom R."/>
            <person name="Stieglmeier M."/>
            <person name="Klingl A."/>
            <person name="Woyke T."/>
            <person name="Ryan C.M."/>
            <person name="Banfield J.F."/>
        </authorList>
    </citation>
    <scope>NUCLEOTIDE SEQUENCE [LARGE SCALE GENOMIC DNA]</scope>
    <source>
        <strain evidence="1">CG07_land_8_20_14_0_80_42_15</strain>
    </source>
</reference>
<dbReference type="EMBL" id="PEWV01000016">
    <property type="protein sequence ID" value="PIU42183.1"/>
    <property type="molecule type" value="Genomic_DNA"/>
</dbReference>
<evidence type="ECO:0000313" key="2">
    <source>
        <dbReference type="Proteomes" id="UP000230052"/>
    </source>
</evidence>
<protein>
    <submittedName>
        <fullName evidence="1">Uncharacterized protein</fullName>
    </submittedName>
</protein>
<dbReference type="AlphaFoldDB" id="A0A2J0L263"/>
<accession>A0A2J0L263</accession>
<comment type="caution">
    <text evidence="1">The sequence shown here is derived from an EMBL/GenBank/DDBJ whole genome shotgun (WGS) entry which is preliminary data.</text>
</comment>
<dbReference type="Proteomes" id="UP000230052">
    <property type="component" value="Unassembled WGS sequence"/>
</dbReference>